<dbReference type="SUPFAM" id="SSF46565">
    <property type="entry name" value="Chaperone J-domain"/>
    <property type="match status" value="1"/>
</dbReference>
<proteinExistence type="predicted"/>
<dbReference type="EMBL" id="BRPK01000007">
    <property type="protein sequence ID" value="GLB40036.1"/>
    <property type="molecule type" value="Genomic_DNA"/>
</dbReference>
<organism evidence="3 4">
    <name type="scientific">Lyophyllum shimeji</name>
    <name type="common">Hon-shimeji</name>
    <name type="synonym">Tricholoma shimeji</name>
    <dbReference type="NCBI Taxonomy" id="47721"/>
    <lineage>
        <taxon>Eukaryota</taxon>
        <taxon>Fungi</taxon>
        <taxon>Dikarya</taxon>
        <taxon>Basidiomycota</taxon>
        <taxon>Agaricomycotina</taxon>
        <taxon>Agaricomycetes</taxon>
        <taxon>Agaricomycetidae</taxon>
        <taxon>Agaricales</taxon>
        <taxon>Tricholomatineae</taxon>
        <taxon>Lyophyllaceae</taxon>
        <taxon>Lyophyllum</taxon>
    </lineage>
</organism>
<reference evidence="3" key="1">
    <citation type="submission" date="2022-07" db="EMBL/GenBank/DDBJ databases">
        <title>The genome of Lyophyllum shimeji provides insight into the initial evolution of ectomycorrhizal fungal genome.</title>
        <authorList>
            <person name="Kobayashi Y."/>
            <person name="Shibata T."/>
            <person name="Hirakawa H."/>
            <person name="Shigenobu S."/>
            <person name="Nishiyama T."/>
            <person name="Yamada A."/>
            <person name="Hasebe M."/>
            <person name="Kawaguchi M."/>
        </authorList>
    </citation>
    <scope>NUCLEOTIDE SEQUENCE</scope>
    <source>
        <strain evidence="3">AT787</strain>
    </source>
</reference>
<dbReference type="InterPro" id="IPR018253">
    <property type="entry name" value="DnaJ_domain_CS"/>
</dbReference>
<dbReference type="PRINTS" id="PR00625">
    <property type="entry name" value="JDOMAIN"/>
</dbReference>
<protein>
    <submittedName>
        <fullName evidence="3">DnaJ molecular chaperone homology domain</fullName>
    </submittedName>
</protein>
<keyword evidence="4" id="KW-1185">Reference proteome</keyword>
<evidence type="ECO:0000313" key="3">
    <source>
        <dbReference type="EMBL" id="GLB40036.1"/>
    </source>
</evidence>
<evidence type="ECO:0000256" key="1">
    <source>
        <dbReference type="SAM" id="MobiDB-lite"/>
    </source>
</evidence>
<sequence length="251" mass="28384">MVTTKSIAGPSSFSSLRSLALSSRQNLKAPNKSSFRGTHRPFSTSRVHCNHYQTLGVPQSATKAQIKSHFYRLSKKHHPDVSKDPQSKDIFSRVSEAYSVLSNDRERRLYDRSLLSRSDTSHAAHPQHTRTHYAGGGPVPEYSYRSRPGATHAWEHARRHPHPSSYASSSYAGRTSEWWRHQQQARPGRGRHYEPPPPPRYHEVGATKAGRTRAEREREDLDRVQRVSGLKRALQLVVLILVSAGVVGGWR</sequence>
<dbReference type="InterPro" id="IPR001623">
    <property type="entry name" value="DnaJ_domain"/>
</dbReference>
<dbReference type="OrthoDB" id="445556at2759"/>
<dbReference type="AlphaFoldDB" id="A0A9P3PRJ1"/>
<dbReference type="PROSITE" id="PS00636">
    <property type="entry name" value="DNAJ_1"/>
    <property type="match status" value="1"/>
</dbReference>
<dbReference type="PANTHER" id="PTHR44873">
    <property type="entry name" value="DNAJ HOMOLOG SUBFAMILY C MEMBER 30, MITOCHONDRIAL"/>
    <property type="match status" value="1"/>
</dbReference>
<gene>
    <name evidence="3" type="ORF">LshimejAT787_0705460</name>
</gene>
<dbReference type="InterPro" id="IPR053025">
    <property type="entry name" value="Mito_ATP_Synthase-Asso"/>
</dbReference>
<evidence type="ECO:0000313" key="4">
    <source>
        <dbReference type="Proteomes" id="UP001063166"/>
    </source>
</evidence>
<name>A0A9P3PRJ1_LYOSH</name>
<feature type="region of interest" description="Disordered" evidence="1">
    <location>
        <begin position="177"/>
        <end position="220"/>
    </location>
</feature>
<dbReference type="PANTHER" id="PTHR44873:SF1">
    <property type="entry name" value="DNAJ HOMOLOG SUBFAMILY C MEMBER 30, MITOCHONDRIAL"/>
    <property type="match status" value="1"/>
</dbReference>
<comment type="caution">
    <text evidence="3">The sequence shown here is derived from an EMBL/GenBank/DDBJ whole genome shotgun (WGS) entry which is preliminary data.</text>
</comment>
<dbReference type="PROSITE" id="PS50076">
    <property type="entry name" value="DNAJ_2"/>
    <property type="match status" value="1"/>
</dbReference>
<dbReference type="SMART" id="SM00271">
    <property type="entry name" value="DnaJ"/>
    <property type="match status" value="1"/>
</dbReference>
<dbReference type="Gene3D" id="1.10.287.110">
    <property type="entry name" value="DnaJ domain"/>
    <property type="match status" value="1"/>
</dbReference>
<dbReference type="InterPro" id="IPR036869">
    <property type="entry name" value="J_dom_sf"/>
</dbReference>
<feature type="domain" description="J" evidence="2">
    <location>
        <begin position="50"/>
        <end position="114"/>
    </location>
</feature>
<evidence type="ECO:0000259" key="2">
    <source>
        <dbReference type="PROSITE" id="PS50076"/>
    </source>
</evidence>
<feature type="region of interest" description="Disordered" evidence="1">
    <location>
        <begin position="117"/>
        <end position="147"/>
    </location>
</feature>
<accession>A0A9P3PRJ1</accession>
<dbReference type="CDD" id="cd06257">
    <property type="entry name" value="DnaJ"/>
    <property type="match status" value="1"/>
</dbReference>
<dbReference type="Pfam" id="PF00226">
    <property type="entry name" value="DnaJ"/>
    <property type="match status" value="1"/>
</dbReference>
<dbReference type="Proteomes" id="UP001063166">
    <property type="component" value="Unassembled WGS sequence"/>
</dbReference>